<comment type="caution">
    <text evidence="1">The sequence shown here is derived from an EMBL/GenBank/DDBJ whole genome shotgun (WGS) entry which is preliminary data.</text>
</comment>
<gene>
    <name evidence="1" type="ORF">QCO44_04710</name>
</gene>
<evidence type="ECO:0000313" key="2">
    <source>
        <dbReference type="Proteomes" id="UP001559623"/>
    </source>
</evidence>
<dbReference type="RefSeq" id="WP_368846661.1">
    <property type="nucleotide sequence ID" value="NZ_CP194411.1"/>
</dbReference>
<organism evidence="1 2">
    <name type="scientific">Selenomonas sputigena</name>
    <dbReference type="NCBI Taxonomy" id="69823"/>
    <lineage>
        <taxon>Bacteria</taxon>
        <taxon>Bacillati</taxon>
        <taxon>Bacillota</taxon>
        <taxon>Negativicutes</taxon>
        <taxon>Selenomonadales</taxon>
        <taxon>Selenomonadaceae</taxon>
        <taxon>Selenomonas</taxon>
    </lineage>
</organism>
<dbReference type="Proteomes" id="UP001559623">
    <property type="component" value="Unassembled WGS sequence"/>
</dbReference>
<name>A0ABV3X427_9FIRM</name>
<accession>A0ABV3X427</accession>
<proteinExistence type="predicted"/>
<protein>
    <submittedName>
        <fullName evidence="1">Uncharacterized protein</fullName>
    </submittedName>
</protein>
<keyword evidence="2" id="KW-1185">Reference proteome</keyword>
<sequence>MPKLVLGVSGVVQMRQVKAPLLKVRADAQRADDLPNLGFS</sequence>
<dbReference type="EMBL" id="JARVLH010000002">
    <property type="protein sequence ID" value="MEX5284947.1"/>
    <property type="molecule type" value="Genomic_DNA"/>
</dbReference>
<evidence type="ECO:0000313" key="1">
    <source>
        <dbReference type="EMBL" id="MEX5284947.1"/>
    </source>
</evidence>
<reference evidence="1 2" key="1">
    <citation type="submission" date="2023-04" db="EMBL/GenBank/DDBJ databases">
        <title>Genome Sequence of Selenomonas sputigena ATCC 33150.</title>
        <authorList>
            <person name="Miller D.P."/>
            <person name="Anvari S."/>
            <person name="Polson S.W."/>
            <person name="Macdonald M."/>
            <person name="Mcdowell J.V."/>
        </authorList>
    </citation>
    <scope>NUCLEOTIDE SEQUENCE [LARGE SCALE GENOMIC DNA]</scope>
    <source>
        <strain evidence="1 2">ATCC 33150</strain>
    </source>
</reference>